<name>A0ABU4JCI2_9FLAO</name>
<dbReference type="Proteomes" id="UP001204439">
    <property type="component" value="Unassembled WGS sequence"/>
</dbReference>
<dbReference type="EMBL" id="JAMXLT020000001">
    <property type="protein sequence ID" value="MDW8547373.1"/>
    <property type="molecule type" value="Genomic_DNA"/>
</dbReference>
<protein>
    <submittedName>
        <fullName evidence="2">DUF2281 domain-containing protein</fullName>
    </submittedName>
</protein>
<proteinExistence type="predicted"/>
<gene>
    <name evidence="2" type="ORF">NG800_000530</name>
</gene>
<keyword evidence="3" id="KW-1185">Reference proteome</keyword>
<sequence>MPITIKHLEANIKTLPEDLYEEVNDFVDFLKTKYENKDSKDWSENLTESQKESIKKGLKDIENGKTYSHEEAKQRIKNYLLEKSK</sequence>
<evidence type="ECO:0000313" key="2">
    <source>
        <dbReference type="EMBL" id="MDW8547373.1"/>
    </source>
</evidence>
<comment type="caution">
    <text evidence="2">The sequence shown here is derived from an EMBL/GenBank/DDBJ whole genome shotgun (WGS) entry which is preliminary data.</text>
</comment>
<reference evidence="2 3" key="1">
    <citation type="submission" date="2023-11" db="EMBL/GenBank/DDBJ databases">
        <title>First isolation, identification, and characterization of non-pathogenic Epilithonimonas ginsengisoli isolated from diseased farmed rainbow trout (Oncorhynchus mykiss) in Chile.</title>
        <authorList>
            <person name="Miranda C.D."/>
            <person name="Irgang R."/>
            <person name="Concha C."/>
            <person name="Rojas R."/>
            <person name="Avendano R."/>
        </authorList>
    </citation>
    <scope>NUCLEOTIDE SEQUENCE [LARGE SCALE GENOMIC DNA]</scope>
    <source>
        <strain evidence="2 3">FP99</strain>
    </source>
</reference>
<accession>A0ABU4JCI2</accession>
<dbReference type="RefSeq" id="WP_063971151.1">
    <property type="nucleotide sequence ID" value="NZ_JAMXLT020000001.1"/>
</dbReference>
<feature type="domain" description="DUF2281" evidence="1">
    <location>
        <begin position="8"/>
        <end position="40"/>
    </location>
</feature>
<organism evidence="2 3">
    <name type="scientific">Epilithonimonas ginsengisoli</name>
    <dbReference type="NCBI Taxonomy" id="1245592"/>
    <lineage>
        <taxon>Bacteria</taxon>
        <taxon>Pseudomonadati</taxon>
        <taxon>Bacteroidota</taxon>
        <taxon>Flavobacteriia</taxon>
        <taxon>Flavobacteriales</taxon>
        <taxon>Weeksellaceae</taxon>
        <taxon>Chryseobacterium group</taxon>
        <taxon>Epilithonimonas</taxon>
    </lineage>
</organism>
<dbReference type="InterPro" id="IPR018739">
    <property type="entry name" value="DUF2281"/>
</dbReference>
<evidence type="ECO:0000259" key="1">
    <source>
        <dbReference type="Pfam" id="PF10047"/>
    </source>
</evidence>
<dbReference type="Pfam" id="PF10047">
    <property type="entry name" value="DUF2281"/>
    <property type="match status" value="1"/>
</dbReference>
<evidence type="ECO:0000313" key="3">
    <source>
        <dbReference type="Proteomes" id="UP001204439"/>
    </source>
</evidence>